<organism evidence="1">
    <name type="scientific">marine metagenome</name>
    <dbReference type="NCBI Taxonomy" id="408172"/>
    <lineage>
        <taxon>unclassified sequences</taxon>
        <taxon>metagenomes</taxon>
        <taxon>ecological metagenomes</taxon>
    </lineage>
</organism>
<sequence length="233" mass="26086">MDLYYDPVIDEHVGRGPRGLIAPTWYFAPQRPEFARAGWQALAQRSGVFGNQPLAGLDNPANLVNLLQLAGEFADSDLKKSIWEEAEQYIEPSWDNQRGEFTLAFNLNEAHPRGQWNARSMAGWVCNQGDWSKLFNEPNLDKFSRPTVTGVDFPNFALSQANWSEGSLKLAIQAMNKNLQGSMTSMQINNLGDQPNWSVREASGQSRNIPVIDDQLQLTLPADNQTVRIQPSP</sequence>
<proteinExistence type="predicted"/>
<accession>A0A382HBY9</accession>
<dbReference type="AlphaFoldDB" id="A0A382HBY9"/>
<gene>
    <name evidence="1" type="ORF">METZ01_LOCUS237533</name>
</gene>
<dbReference type="EMBL" id="UINC01060309">
    <property type="protein sequence ID" value="SVB84679.1"/>
    <property type="molecule type" value="Genomic_DNA"/>
</dbReference>
<reference evidence="1" key="1">
    <citation type="submission" date="2018-05" db="EMBL/GenBank/DDBJ databases">
        <authorList>
            <person name="Lanie J.A."/>
            <person name="Ng W.-L."/>
            <person name="Kazmierczak K.M."/>
            <person name="Andrzejewski T.M."/>
            <person name="Davidsen T.M."/>
            <person name="Wayne K.J."/>
            <person name="Tettelin H."/>
            <person name="Glass J.I."/>
            <person name="Rusch D."/>
            <person name="Podicherti R."/>
            <person name="Tsui H.-C.T."/>
            <person name="Winkler M.E."/>
        </authorList>
    </citation>
    <scope>NUCLEOTIDE SEQUENCE</scope>
</reference>
<protein>
    <submittedName>
        <fullName evidence="1">Uncharacterized protein</fullName>
    </submittedName>
</protein>
<name>A0A382HBY9_9ZZZZ</name>
<evidence type="ECO:0000313" key="1">
    <source>
        <dbReference type="EMBL" id="SVB84679.1"/>
    </source>
</evidence>